<evidence type="ECO:0000313" key="1">
    <source>
        <dbReference type="EMBL" id="JAH83178.1"/>
    </source>
</evidence>
<reference evidence="1" key="1">
    <citation type="submission" date="2014-11" db="EMBL/GenBank/DDBJ databases">
        <authorList>
            <person name="Amaro Gonzalez C."/>
        </authorList>
    </citation>
    <scope>NUCLEOTIDE SEQUENCE</scope>
</reference>
<accession>A0A0E9W115</accession>
<protein>
    <submittedName>
        <fullName evidence="1">Uncharacterized protein</fullName>
    </submittedName>
</protein>
<organism evidence="1">
    <name type="scientific">Anguilla anguilla</name>
    <name type="common">European freshwater eel</name>
    <name type="synonym">Muraena anguilla</name>
    <dbReference type="NCBI Taxonomy" id="7936"/>
    <lineage>
        <taxon>Eukaryota</taxon>
        <taxon>Metazoa</taxon>
        <taxon>Chordata</taxon>
        <taxon>Craniata</taxon>
        <taxon>Vertebrata</taxon>
        <taxon>Euteleostomi</taxon>
        <taxon>Actinopterygii</taxon>
        <taxon>Neopterygii</taxon>
        <taxon>Teleostei</taxon>
        <taxon>Anguilliformes</taxon>
        <taxon>Anguillidae</taxon>
        <taxon>Anguilla</taxon>
    </lineage>
</organism>
<reference evidence="1" key="2">
    <citation type="journal article" date="2015" name="Fish Shellfish Immunol.">
        <title>Early steps in the European eel (Anguilla anguilla)-Vibrio vulnificus interaction in the gills: Role of the RtxA13 toxin.</title>
        <authorList>
            <person name="Callol A."/>
            <person name="Pajuelo D."/>
            <person name="Ebbesson L."/>
            <person name="Teles M."/>
            <person name="MacKenzie S."/>
            <person name="Amaro C."/>
        </authorList>
    </citation>
    <scope>NUCLEOTIDE SEQUENCE</scope>
</reference>
<proteinExistence type="predicted"/>
<name>A0A0E9W115_ANGAN</name>
<dbReference type="AlphaFoldDB" id="A0A0E9W115"/>
<dbReference type="EMBL" id="GBXM01025399">
    <property type="protein sequence ID" value="JAH83178.1"/>
    <property type="molecule type" value="Transcribed_RNA"/>
</dbReference>
<sequence length="29" mass="3235">MSTALKSLFVLIQFLILIVFCDISIYSGV</sequence>